<proteinExistence type="predicted"/>
<dbReference type="SUPFAM" id="SSF57667">
    <property type="entry name" value="beta-beta-alpha zinc fingers"/>
    <property type="match status" value="3"/>
</dbReference>
<evidence type="ECO:0000256" key="4">
    <source>
        <dbReference type="ARBA" id="ARBA00022833"/>
    </source>
</evidence>
<evidence type="ECO:0000256" key="1">
    <source>
        <dbReference type="ARBA" id="ARBA00022723"/>
    </source>
</evidence>
<sequence>MVSVGKEPFIFEKHVVRVNEIEGNGKDRPHSLEAAGGDADCSTCSETEDPSLTCYTELSQGGDDYEEGGAEKSKHDTDSGASSRQYLSEHEAIETPTEVVGVEWEYDPDIKSRYCSICGYHGKWISEMIRHKRVHTNERPFRCKYCSRTSKWKADLIRHYSRSKTFDGSESGSQATKDADQGSYNNGATSADELMLSEDGVGSCSLIDQTNGSHTHKRRVLHNRGTSVASEESAIAKTINDVVVKTESGMFTVKNEDRLMVSSGPVAGMTPMADGRLSLYSSKDLRELIGTKLSGALEKYVTVCQGNDGESLLKCRICPYETKDLHTFRAHTQKHENKKPYQCSTCGYRSNWSSDVHKHIRLKKSGHESAYVVKLNEAGFPHIKSMVISSRNRAHAMTINSALKVCLRCDFENDSRSDVIDHLNLVHNSPPYACRHCNFSSQYRKPCILHTQSQHKSLNSNIVENMICEYRRNASFPPSTGDRLVRSATGCVGDRRGSAPPNVIVAKNHDIQPFKRGAPNFEGDVSSFDSPPPAKSSRLDDYTSSFLAGSGREYVTANDGRRRRHSESVSGGSQASADDKFDTVETLCCDLCPFKCCVAEELCFHVRGHEKPKWLMSYKCVFCDWYSKKKLDIFHHLKLHTSDPFPFMAEVERNLITPLAQRAAADEHSDANALLGVSGMVKKYACSQCCFATDFARNMELHRACHGSVVGPYNQSGDNFCMRSSITSHSCYADGSTRSRLFSMIANAALPSLPVSPDAASSSCRSGSVPLSRDSGVYLDYNHVGDVISEFTAIIDAADQDLNKSSDASSALRTHDSGEHALNLKAVTSASKPNAETSSDPVDAFTATSLQNVDGSSGKEIDPDFNIEDYIHAGETSVAVDDTSESTSKDIQKISVVVNGEVKKMWQCRYCPHASKRRANIRMHEKKHFKANALGLMKCPKCNYRGERRSLNIHYRVHAAGVLPVSDCVACPSCAAVFRRQDYLNLHMLYHTGKFDFACSLCKYSVPSEQLLKKHMRVHESKVDSGTFQLPSEFASGSSETRRSPALLQYGSNETVASNGDDETAGSVISSLDTVTSSDEEESTGPRSPPDATVHEEEEAVDCTPTDLRQSCVVATSKNSEQGLEEQERPRDLSSPQNGAVADQCIPADTTEHSDNRRLPLKMYACSLCSYSVPFSIDLQKHLCTVHFIEEKQAIVMVEKADDGSFIEVMDYDEAPTVDNDGCVQPPANDRSMVSPSIVQNGGLKIKINLGKRVSNQDNIISNGSQL</sequence>
<gene>
    <name evidence="8" type="ORF">SBAD_LOCUS10360</name>
</gene>
<dbReference type="WBParaSite" id="SBAD_0001072501-mRNA-1">
    <property type="protein sequence ID" value="SBAD_0001072501-mRNA-1"/>
    <property type="gene ID" value="SBAD_0001072501"/>
</dbReference>
<accession>A0A183J3B2</accession>
<feature type="region of interest" description="Disordered" evidence="6">
    <location>
        <begin position="164"/>
        <end position="188"/>
    </location>
</feature>
<keyword evidence="1" id="KW-0479">Metal-binding</keyword>
<dbReference type="GO" id="GO:0005634">
    <property type="term" value="C:nucleus"/>
    <property type="evidence" value="ECO:0007669"/>
    <property type="project" value="TreeGrafter"/>
</dbReference>
<feature type="domain" description="C2H2-type" evidence="7">
    <location>
        <begin position="997"/>
        <end position="1024"/>
    </location>
</feature>
<evidence type="ECO:0000256" key="5">
    <source>
        <dbReference type="PROSITE-ProRule" id="PRU00042"/>
    </source>
</evidence>
<protein>
    <submittedName>
        <fullName evidence="10">C2H2-type domain-containing protein</fullName>
    </submittedName>
</protein>
<dbReference type="Gene3D" id="3.30.160.60">
    <property type="entry name" value="Classic Zinc Finger"/>
    <property type="match status" value="4"/>
</dbReference>
<feature type="domain" description="C2H2-type" evidence="7">
    <location>
        <begin position="113"/>
        <end position="140"/>
    </location>
</feature>
<dbReference type="OrthoDB" id="6077919at2759"/>
<feature type="region of interest" description="Disordered" evidence="6">
    <location>
        <begin position="521"/>
        <end position="542"/>
    </location>
</feature>
<organism evidence="10">
    <name type="scientific">Soboliphyme baturini</name>
    <dbReference type="NCBI Taxonomy" id="241478"/>
    <lineage>
        <taxon>Eukaryota</taxon>
        <taxon>Metazoa</taxon>
        <taxon>Ecdysozoa</taxon>
        <taxon>Nematoda</taxon>
        <taxon>Enoplea</taxon>
        <taxon>Dorylaimia</taxon>
        <taxon>Dioctophymatida</taxon>
        <taxon>Dioctophymatoidea</taxon>
        <taxon>Soboliphymatidae</taxon>
        <taxon>Soboliphyme</taxon>
    </lineage>
</organism>
<feature type="region of interest" description="Disordered" evidence="6">
    <location>
        <begin position="22"/>
        <end position="48"/>
    </location>
</feature>
<feature type="region of interest" description="Disordered" evidence="6">
    <location>
        <begin position="63"/>
        <end position="82"/>
    </location>
</feature>
<dbReference type="InterPro" id="IPR013087">
    <property type="entry name" value="Znf_C2H2_type"/>
</dbReference>
<feature type="compositionally biased region" description="Basic and acidic residues" evidence="6">
    <location>
        <begin position="69"/>
        <end position="78"/>
    </location>
</feature>
<reference evidence="8 9" key="2">
    <citation type="submission" date="2018-11" db="EMBL/GenBank/DDBJ databases">
        <authorList>
            <consortium name="Pathogen Informatics"/>
        </authorList>
    </citation>
    <scope>NUCLEOTIDE SEQUENCE [LARGE SCALE GENOMIC DNA]</scope>
</reference>
<dbReference type="GO" id="GO:0008270">
    <property type="term" value="F:zinc ion binding"/>
    <property type="evidence" value="ECO:0007669"/>
    <property type="project" value="UniProtKB-KW"/>
</dbReference>
<dbReference type="EMBL" id="UZAM01013966">
    <property type="protein sequence ID" value="VDP31225.1"/>
    <property type="molecule type" value="Genomic_DNA"/>
</dbReference>
<evidence type="ECO:0000313" key="9">
    <source>
        <dbReference type="Proteomes" id="UP000270296"/>
    </source>
</evidence>
<keyword evidence="3 5" id="KW-0863">Zinc-finger</keyword>
<dbReference type="PANTHER" id="PTHR24403:SF67">
    <property type="entry name" value="FI01116P-RELATED"/>
    <property type="match status" value="1"/>
</dbReference>
<dbReference type="PROSITE" id="PS00028">
    <property type="entry name" value="ZINC_FINGER_C2H2_1"/>
    <property type="match status" value="3"/>
</dbReference>
<feature type="compositionally biased region" description="Basic and acidic residues" evidence="6">
    <location>
        <begin position="22"/>
        <end position="31"/>
    </location>
</feature>
<feature type="region of interest" description="Disordered" evidence="6">
    <location>
        <begin position="1073"/>
        <end position="1141"/>
    </location>
</feature>
<dbReference type="AlphaFoldDB" id="A0A183J3B2"/>
<dbReference type="InterPro" id="IPR050688">
    <property type="entry name" value="Zinc_finger/UBP_domain"/>
</dbReference>
<dbReference type="PROSITE" id="PS50157">
    <property type="entry name" value="ZINC_FINGER_C2H2_2"/>
    <property type="match status" value="3"/>
</dbReference>
<evidence type="ECO:0000313" key="10">
    <source>
        <dbReference type="WBParaSite" id="SBAD_0001072501-mRNA-1"/>
    </source>
</evidence>
<evidence type="ECO:0000313" key="8">
    <source>
        <dbReference type="EMBL" id="VDP31225.1"/>
    </source>
</evidence>
<dbReference type="SMART" id="SM00355">
    <property type="entry name" value="ZnF_C2H2"/>
    <property type="match status" value="14"/>
</dbReference>
<evidence type="ECO:0000259" key="7">
    <source>
        <dbReference type="PROSITE" id="PS50157"/>
    </source>
</evidence>
<name>A0A183J3B2_9BILA</name>
<keyword evidence="9" id="KW-1185">Reference proteome</keyword>
<feature type="compositionally biased region" description="Polar residues" evidence="6">
    <location>
        <begin position="1107"/>
        <end position="1122"/>
    </location>
</feature>
<dbReference type="GO" id="GO:0045944">
    <property type="term" value="P:positive regulation of transcription by RNA polymerase II"/>
    <property type="evidence" value="ECO:0007669"/>
    <property type="project" value="TreeGrafter"/>
</dbReference>
<dbReference type="Proteomes" id="UP000270296">
    <property type="component" value="Unassembled WGS sequence"/>
</dbReference>
<feature type="compositionally biased region" description="Polar residues" evidence="6">
    <location>
        <begin position="166"/>
        <end position="188"/>
    </location>
</feature>
<reference evidence="10" key="1">
    <citation type="submission" date="2016-06" db="UniProtKB">
        <authorList>
            <consortium name="WormBaseParasite"/>
        </authorList>
    </citation>
    <scope>IDENTIFICATION</scope>
</reference>
<dbReference type="PANTHER" id="PTHR24403">
    <property type="entry name" value="ZINC FINGER PROTEIN"/>
    <property type="match status" value="1"/>
</dbReference>
<feature type="domain" description="C2H2-type" evidence="7">
    <location>
        <begin position="969"/>
        <end position="996"/>
    </location>
</feature>
<evidence type="ECO:0000256" key="2">
    <source>
        <dbReference type="ARBA" id="ARBA00022737"/>
    </source>
</evidence>
<evidence type="ECO:0000256" key="6">
    <source>
        <dbReference type="SAM" id="MobiDB-lite"/>
    </source>
</evidence>
<feature type="region of interest" description="Disordered" evidence="6">
    <location>
        <begin position="557"/>
        <end position="577"/>
    </location>
</feature>
<dbReference type="InterPro" id="IPR036236">
    <property type="entry name" value="Znf_C2H2_sf"/>
</dbReference>
<keyword evidence="2" id="KW-0677">Repeat</keyword>
<evidence type="ECO:0000256" key="3">
    <source>
        <dbReference type="ARBA" id="ARBA00022771"/>
    </source>
</evidence>
<keyword evidence="4" id="KW-0862">Zinc</keyword>